<dbReference type="Gene3D" id="2.120.10.30">
    <property type="entry name" value="TolB, C-terminal domain"/>
    <property type="match status" value="1"/>
</dbReference>
<feature type="region of interest" description="Disordered" evidence="1">
    <location>
        <begin position="25"/>
        <end position="48"/>
    </location>
</feature>
<proteinExistence type="predicted"/>
<evidence type="ECO:0000313" key="3">
    <source>
        <dbReference type="Proteomes" id="UP001250656"/>
    </source>
</evidence>
<gene>
    <name evidence="2" type="ORF">RQM65_18850</name>
</gene>
<sequence length="91" mass="10535">MGNRNPFRHSIDSRTGYLYWGDIGPDAGKADPNRGPSGMGEYDRREKRGFGGWPYTRGYNEAYNDFDFAAETSWRKFDPEHLVTIRPTIRD</sequence>
<organism evidence="2 3">
    <name type="scientific">Pricia mediterranea</name>
    <dbReference type="NCBI Taxonomy" id="3076079"/>
    <lineage>
        <taxon>Bacteria</taxon>
        <taxon>Pseudomonadati</taxon>
        <taxon>Bacteroidota</taxon>
        <taxon>Flavobacteriia</taxon>
        <taxon>Flavobacteriales</taxon>
        <taxon>Flavobacteriaceae</taxon>
        <taxon>Pricia</taxon>
    </lineage>
</organism>
<protein>
    <recommendedName>
        <fullName evidence="4">Glucose/Sorbosone dehydrogenase domain-containing protein</fullName>
    </recommendedName>
</protein>
<dbReference type="InterPro" id="IPR011042">
    <property type="entry name" value="6-blade_b-propeller_TolB-like"/>
</dbReference>
<evidence type="ECO:0000256" key="1">
    <source>
        <dbReference type="SAM" id="MobiDB-lite"/>
    </source>
</evidence>
<dbReference type="EMBL" id="JAVTTP010000003">
    <property type="protein sequence ID" value="MDT7830735.1"/>
    <property type="molecule type" value="Genomic_DNA"/>
</dbReference>
<dbReference type="Proteomes" id="UP001250656">
    <property type="component" value="Unassembled WGS sequence"/>
</dbReference>
<accession>A0ABU3LAG0</accession>
<evidence type="ECO:0008006" key="4">
    <source>
        <dbReference type="Google" id="ProtNLM"/>
    </source>
</evidence>
<reference evidence="2 3" key="1">
    <citation type="submission" date="2023-09" db="EMBL/GenBank/DDBJ databases">
        <title>Novel taxa isolated from Blanes Bay.</title>
        <authorList>
            <person name="Rey-Velasco X."/>
            <person name="Lucena T."/>
        </authorList>
    </citation>
    <scope>NUCLEOTIDE SEQUENCE [LARGE SCALE GENOMIC DNA]</scope>
    <source>
        <strain evidence="2 3">S334</strain>
    </source>
</reference>
<evidence type="ECO:0000313" key="2">
    <source>
        <dbReference type="EMBL" id="MDT7830735.1"/>
    </source>
</evidence>
<name>A0ABU3LAG0_9FLAO</name>
<dbReference type="RefSeq" id="WP_314017260.1">
    <property type="nucleotide sequence ID" value="NZ_JAVTTP010000003.1"/>
</dbReference>
<keyword evidence="3" id="KW-1185">Reference proteome</keyword>
<comment type="caution">
    <text evidence="2">The sequence shown here is derived from an EMBL/GenBank/DDBJ whole genome shotgun (WGS) entry which is preliminary data.</text>
</comment>